<evidence type="ECO:0000256" key="6">
    <source>
        <dbReference type="SAM" id="Coils"/>
    </source>
</evidence>
<evidence type="ECO:0000259" key="9">
    <source>
        <dbReference type="PROSITE" id="PS50109"/>
    </source>
</evidence>
<evidence type="ECO:0000256" key="7">
    <source>
        <dbReference type="SAM" id="Phobius"/>
    </source>
</evidence>
<dbReference type="InterPro" id="IPR004358">
    <property type="entry name" value="Sig_transdc_His_kin-like_C"/>
</dbReference>
<feature type="coiled-coil region" evidence="6">
    <location>
        <begin position="395"/>
        <end position="422"/>
    </location>
</feature>
<dbReference type="EC" id="2.7.13.3" evidence="2"/>
<dbReference type="Proteomes" id="UP001224392">
    <property type="component" value="Unassembled WGS sequence"/>
</dbReference>
<dbReference type="SUPFAM" id="SSF55874">
    <property type="entry name" value="ATPase domain of HSP90 chaperone/DNA topoisomerase II/histidine kinase"/>
    <property type="match status" value="1"/>
</dbReference>
<evidence type="ECO:0000256" key="2">
    <source>
        <dbReference type="ARBA" id="ARBA00012438"/>
    </source>
</evidence>
<dbReference type="InterPro" id="IPR003661">
    <property type="entry name" value="HisK_dim/P_dom"/>
</dbReference>
<dbReference type="RefSeq" id="WP_285763693.1">
    <property type="nucleotide sequence ID" value="NZ_BSYJ01000003.1"/>
</dbReference>
<evidence type="ECO:0000313" key="11">
    <source>
        <dbReference type="EMBL" id="GMG87053.1"/>
    </source>
</evidence>
<evidence type="ECO:0000256" key="8">
    <source>
        <dbReference type="SAM" id="SignalP"/>
    </source>
</evidence>
<keyword evidence="12" id="KW-1185">Reference proteome</keyword>
<accession>A0ABQ6LYC0</accession>
<dbReference type="Gene3D" id="1.10.287.130">
    <property type="match status" value="1"/>
</dbReference>
<dbReference type="SUPFAM" id="SSF47384">
    <property type="entry name" value="Homodimeric domain of signal transducing histidine kinase"/>
    <property type="match status" value="1"/>
</dbReference>
<dbReference type="SUPFAM" id="SSF52172">
    <property type="entry name" value="CheY-like"/>
    <property type="match status" value="1"/>
</dbReference>
<dbReference type="InterPro" id="IPR001789">
    <property type="entry name" value="Sig_transdc_resp-reg_receiver"/>
</dbReference>
<feature type="transmembrane region" description="Helical" evidence="7">
    <location>
        <begin position="215"/>
        <end position="232"/>
    </location>
</feature>
<protein>
    <recommendedName>
        <fullName evidence="2">histidine kinase</fullName>
        <ecNumber evidence="2">2.7.13.3</ecNumber>
    </recommendedName>
</protein>
<feature type="transmembrane region" description="Helical" evidence="7">
    <location>
        <begin position="283"/>
        <end position="301"/>
    </location>
</feature>
<keyword evidence="4" id="KW-0902">Two-component regulatory system</keyword>
<feature type="transmembrane region" description="Helical" evidence="7">
    <location>
        <begin position="339"/>
        <end position="358"/>
    </location>
</feature>
<comment type="caution">
    <text evidence="11">The sequence shown here is derived from an EMBL/GenBank/DDBJ whole genome shotgun (WGS) entry which is preliminary data.</text>
</comment>
<dbReference type="InterPro" id="IPR005467">
    <property type="entry name" value="His_kinase_dom"/>
</dbReference>
<dbReference type="InterPro" id="IPR011623">
    <property type="entry name" value="7TMR_DISM_rcpt_extracell_dom1"/>
</dbReference>
<evidence type="ECO:0000256" key="3">
    <source>
        <dbReference type="ARBA" id="ARBA00022553"/>
    </source>
</evidence>
<dbReference type="InterPro" id="IPR003594">
    <property type="entry name" value="HATPase_dom"/>
</dbReference>
<dbReference type="Gene3D" id="2.60.40.2380">
    <property type="match status" value="1"/>
</dbReference>
<evidence type="ECO:0000259" key="10">
    <source>
        <dbReference type="PROSITE" id="PS50110"/>
    </source>
</evidence>
<dbReference type="PANTHER" id="PTHR45339">
    <property type="entry name" value="HYBRID SIGNAL TRANSDUCTION HISTIDINE KINASE J"/>
    <property type="match status" value="1"/>
</dbReference>
<dbReference type="InterPro" id="IPR036890">
    <property type="entry name" value="HATPase_C_sf"/>
</dbReference>
<dbReference type="PANTHER" id="PTHR45339:SF1">
    <property type="entry name" value="HYBRID SIGNAL TRANSDUCTION HISTIDINE KINASE J"/>
    <property type="match status" value="1"/>
</dbReference>
<dbReference type="SMART" id="SM00388">
    <property type="entry name" value="HisKA"/>
    <property type="match status" value="1"/>
</dbReference>
<keyword evidence="3" id="KW-0597">Phosphoprotein</keyword>
<dbReference type="Gene3D" id="3.40.50.2300">
    <property type="match status" value="1"/>
</dbReference>
<dbReference type="SMART" id="SM00387">
    <property type="entry name" value="HATPase_c"/>
    <property type="match status" value="1"/>
</dbReference>
<reference evidence="11 12" key="1">
    <citation type="submission" date="2023-04" db="EMBL/GenBank/DDBJ databases">
        <title>Marinobulbifer ophiurae gen. nov., sp. Nov., isolate from tissue of brittle star Ophioplocus japonicus.</title>
        <authorList>
            <person name="Kawano K."/>
            <person name="Sawayama S."/>
            <person name="Nakagawa S."/>
        </authorList>
    </citation>
    <scope>NUCLEOTIDE SEQUENCE [LARGE SCALE GENOMIC DNA]</scope>
    <source>
        <strain evidence="11 12">NKW57</strain>
    </source>
</reference>
<dbReference type="Pfam" id="PF00512">
    <property type="entry name" value="HisKA"/>
    <property type="match status" value="1"/>
</dbReference>
<dbReference type="PROSITE" id="PS50109">
    <property type="entry name" value="HIS_KIN"/>
    <property type="match status" value="1"/>
</dbReference>
<dbReference type="PRINTS" id="PR00344">
    <property type="entry name" value="BCTRLSENSOR"/>
</dbReference>
<feature type="transmembrane region" description="Helical" evidence="7">
    <location>
        <begin position="307"/>
        <end position="327"/>
    </location>
</feature>
<evidence type="ECO:0000313" key="12">
    <source>
        <dbReference type="Proteomes" id="UP001224392"/>
    </source>
</evidence>
<gene>
    <name evidence="11" type="ORF">MNKW57_13740</name>
</gene>
<evidence type="ECO:0000256" key="1">
    <source>
        <dbReference type="ARBA" id="ARBA00000085"/>
    </source>
</evidence>
<comment type="catalytic activity">
    <reaction evidence="1">
        <text>ATP + protein L-histidine = ADP + protein N-phospho-L-histidine.</text>
        <dbReference type="EC" id="2.7.13.3"/>
    </reaction>
</comment>
<proteinExistence type="predicted"/>
<name>A0ABQ6LYC0_9GAMM</name>
<dbReference type="CDD" id="cd00082">
    <property type="entry name" value="HisKA"/>
    <property type="match status" value="1"/>
</dbReference>
<dbReference type="InterPro" id="IPR011622">
    <property type="entry name" value="7TMR_DISM_rcpt_extracell_dom2"/>
</dbReference>
<dbReference type="InterPro" id="IPR036097">
    <property type="entry name" value="HisK_dim/P_sf"/>
</dbReference>
<keyword evidence="8" id="KW-0732">Signal</keyword>
<dbReference type="InterPro" id="IPR011006">
    <property type="entry name" value="CheY-like_superfamily"/>
</dbReference>
<dbReference type="Gene3D" id="3.30.565.10">
    <property type="entry name" value="Histidine kinase-like ATPase, C-terminal domain"/>
    <property type="match status" value="1"/>
</dbReference>
<dbReference type="Pfam" id="PF07696">
    <property type="entry name" value="7TMR-DISMED2"/>
    <property type="match status" value="1"/>
</dbReference>
<feature type="chain" id="PRO_5046222365" description="histidine kinase" evidence="8">
    <location>
        <begin position="28"/>
        <end position="941"/>
    </location>
</feature>
<dbReference type="Pfam" id="PF02518">
    <property type="entry name" value="HATPase_c"/>
    <property type="match status" value="1"/>
</dbReference>
<dbReference type="EMBL" id="BSYJ01000003">
    <property type="protein sequence ID" value="GMG87053.1"/>
    <property type="molecule type" value="Genomic_DNA"/>
</dbReference>
<dbReference type="PROSITE" id="PS50110">
    <property type="entry name" value="RESPONSE_REGULATORY"/>
    <property type="match status" value="1"/>
</dbReference>
<sequence>MRYRHALRACFLLVTLFVSLWASAASAQVTLPASAGSQLDLVQPLQVHNGREEPRNILEEADEHWQLVSQRLPNFGFRDQALWFRFSVRNGTEGEVREKLNIDNPPLDFIAIYRLENGELERIGKSGDMLSISQRSTPHRKHVFDIELEPGETASYFLRVVSEGPVNLPIALLTQDEFVTCDQEDLVLQALYIGIMVCMLIYNLVIYQFTREKSFLFYVLYVGSYLCFQVSLHGMGAQFLWPTQTEWNNLAIPLFTLLSCVFGPLFCYQFLQLDQHHRWLGKLLLGISAASLIGALLAPFISYSTGVIIGLAVGVTLPLLMMGAGILRWMNGFFPAKIFTIAWAAFMLGTLAINLAMMDILPLNSLTLNGAQFGSVLEVLLLSLALASRMRTQRNEHFQLQEQSLEKEREAHELKNEFLQRLQMEVDARTSQLKSTLETLELKNIELRASHRQALARSDSKSHFLARVSHELRTPLNGIFSYAQMLKQSSLDQIQNEQVNTIESSSRQLIGLIDDLLDISRFEAGQLVLDHRHFDLSRCLNYTLSQLAPTAYAKGLELALVLDPEIPQFINGDEARLSQLLTNLVGNGIKFTKRGGVRVECRIRNRTGDLCELELVVRDTGIGMTRSQQDALLEQLRQPADAQPELQGEGLGLLICKKLATAMGGNIELESTLHRGTAFSARVKAEAAGPPIIDNRASLSYRVGLLENSKLCDGELKNILLSIGFEVVELDPLLPDTRRPLDAVVIGLDCNGDNSNPDDTPAFGGARRLLLASTIDEQCLREISNRWRGPCLSRREKTQAIGDALVRLIEEAASARSCAVLAGKRIALIEDSPVVRKFLATTIEATGATVDATKNAVELAEFQPEVVLVGQQPDTPEAVACLESAVEAGASVIVMSNEDRPQQIRYGVEIFTTVSKPVTSADLLGALRDCIRQRASVLSGA</sequence>
<feature type="signal peptide" evidence="8">
    <location>
        <begin position="1"/>
        <end position="27"/>
    </location>
</feature>
<dbReference type="Pfam" id="PF07695">
    <property type="entry name" value="7TMR-DISM_7TM"/>
    <property type="match status" value="1"/>
</dbReference>
<feature type="domain" description="Histidine kinase" evidence="9">
    <location>
        <begin position="467"/>
        <end position="687"/>
    </location>
</feature>
<keyword evidence="7" id="KW-1133">Transmembrane helix</keyword>
<evidence type="ECO:0000256" key="5">
    <source>
        <dbReference type="PROSITE-ProRule" id="PRU00169"/>
    </source>
</evidence>
<evidence type="ECO:0000256" key="4">
    <source>
        <dbReference type="ARBA" id="ARBA00023012"/>
    </source>
</evidence>
<keyword evidence="6" id="KW-0175">Coiled coil</keyword>
<keyword evidence="7" id="KW-0812">Transmembrane</keyword>
<feature type="domain" description="Response regulatory" evidence="10">
    <location>
        <begin position="825"/>
        <end position="931"/>
    </location>
</feature>
<feature type="transmembrane region" description="Helical" evidence="7">
    <location>
        <begin position="186"/>
        <end position="206"/>
    </location>
</feature>
<organism evidence="11 12">
    <name type="scientific">Biformimicrobium ophioploci</name>
    <dbReference type="NCBI Taxonomy" id="3036711"/>
    <lineage>
        <taxon>Bacteria</taxon>
        <taxon>Pseudomonadati</taxon>
        <taxon>Pseudomonadota</taxon>
        <taxon>Gammaproteobacteria</taxon>
        <taxon>Cellvibrionales</taxon>
        <taxon>Microbulbiferaceae</taxon>
        <taxon>Biformimicrobium</taxon>
    </lineage>
</organism>
<feature type="transmembrane region" description="Helical" evidence="7">
    <location>
        <begin position="252"/>
        <end position="271"/>
    </location>
</feature>
<comment type="caution">
    <text evidence="5">Lacks conserved residue(s) required for the propagation of feature annotation.</text>
</comment>
<keyword evidence="7" id="KW-0472">Membrane</keyword>